<feature type="domain" description="Zinc finger CHCC-type" evidence="1">
    <location>
        <begin position="23"/>
        <end position="58"/>
    </location>
</feature>
<name>A0A2D2CZ94_METT3</name>
<evidence type="ECO:0000313" key="2">
    <source>
        <dbReference type="EMBL" id="ATQ68063.1"/>
    </source>
</evidence>
<sequence length="86" mass="9274">MAHGSTPHFHNQPGVAKIRVGAKEFMCIGALPPFDHPHVFIDMGAADEAVCPYCSTLYVYDESLHGGADPAECVYQSEEILDPEAA</sequence>
<accession>A0A2D2CZ94</accession>
<organism evidence="2 3">
    <name type="scientific">Methylosinus trichosporium (strain ATCC 35070 / NCIMB 11131 / UNIQEM 75 / OB3b)</name>
    <dbReference type="NCBI Taxonomy" id="595536"/>
    <lineage>
        <taxon>Bacteria</taxon>
        <taxon>Pseudomonadati</taxon>
        <taxon>Pseudomonadota</taxon>
        <taxon>Alphaproteobacteria</taxon>
        <taxon>Hyphomicrobiales</taxon>
        <taxon>Methylocystaceae</taxon>
        <taxon>Methylosinus</taxon>
    </lineage>
</organism>
<reference evidence="3" key="1">
    <citation type="submission" date="2017-10" db="EMBL/GenBank/DDBJ databases">
        <title>Completed PacBio SMRT sequence of Methylosinus trichosporium OB3b reveals presence of a third large plasmid.</title>
        <authorList>
            <person name="Charles T.C."/>
            <person name="Lynch M.D.J."/>
            <person name="Heil J.R."/>
            <person name="Cheng J."/>
        </authorList>
    </citation>
    <scope>NUCLEOTIDE SEQUENCE [LARGE SCALE GENOMIC DNA]</scope>
    <source>
        <strain evidence="3">OB3b</strain>
    </source>
</reference>
<dbReference type="KEGG" id="mtw:CQW49_09300"/>
<dbReference type="STRING" id="595536.GCA_000178815_03293"/>
<gene>
    <name evidence="2" type="ORF">CQW49_09300</name>
</gene>
<protein>
    <submittedName>
        <fullName evidence="2">Zinc-finger domain-containing protein</fullName>
    </submittedName>
</protein>
<proteinExistence type="predicted"/>
<keyword evidence="3" id="KW-1185">Reference proteome</keyword>
<dbReference type="InterPro" id="IPR019401">
    <property type="entry name" value="Znf_CHCC"/>
</dbReference>
<dbReference type="RefSeq" id="WP_003615084.1">
    <property type="nucleotide sequence ID" value="NZ_ADVE02000001.1"/>
</dbReference>
<keyword evidence="2" id="KW-0479">Metal-binding</keyword>
<dbReference type="AlphaFoldDB" id="A0A2D2CZ94"/>
<dbReference type="GO" id="GO:0008270">
    <property type="term" value="F:zinc ion binding"/>
    <property type="evidence" value="ECO:0007669"/>
    <property type="project" value="UniProtKB-KW"/>
</dbReference>
<keyword evidence="2" id="KW-0863">Zinc-finger</keyword>
<dbReference type="EMBL" id="CP023737">
    <property type="protein sequence ID" value="ATQ68063.1"/>
    <property type="molecule type" value="Genomic_DNA"/>
</dbReference>
<evidence type="ECO:0000259" key="1">
    <source>
        <dbReference type="Pfam" id="PF10276"/>
    </source>
</evidence>
<dbReference type="Pfam" id="PF10276">
    <property type="entry name" value="zf-CHCC"/>
    <property type="match status" value="1"/>
</dbReference>
<dbReference type="Proteomes" id="UP000230709">
    <property type="component" value="Chromosome"/>
</dbReference>
<dbReference type="Gene3D" id="2.60.260.40">
    <property type="entry name" value="q5lls5 like domains"/>
    <property type="match status" value="1"/>
</dbReference>
<evidence type="ECO:0000313" key="3">
    <source>
        <dbReference type="Proteomes" id="UP000230709"/>
    </source>
</evidence>
<keyword evidence="2" id="KW-0862">Zinc</keyword>